<dbReference type="SUPFAM" id="SSF143975">
    <property type="entry name" value="IlvD/EDD N-terminal domain-like"/>
    <property type="match status" value="1"/>
</dbReference>
<dbReference type="SUPFAM" id="SSF52016">
    <property type="entry name" value="LeuD/IlvD-like"/>
    <property type="match status" value="1"/>
</dbReference>
<gene>
    <name evidence="5" type="ORF">FTW19_14935</name>
</gene>
<dbReference type="PANTHER" id="PTHR43661:SF3">
    <property type="entry name" value="D-XYLONATE DEHYDRATASE YAGF-RELATED"/>
    <property type="match status" value="1"/>
</dbReference>
<dbReference type="PROSITE" id="PS00886">
    <property type="entry name" value="ILVD_EDD_1"/>
    <property type="match status" value="1"/>
</dbReference>
<dbReference type="PANTHER" id="PTHR43661">
    <property type="entry name" value="D-XYLONATE DEHYDRATASE"/>
    <property type="match status" value="1"/>
</dbReference>
<evidence type="ECO:0000313" key="5">
    <source>
        <dbReference type="EMBL" id="QEE29175.1"/>
    </source>
</evidence>
<proteinExistence type="inferred from homology"/>
<dbReference type="EMBL" id="CP042806">
    <property type="protein sequence ID" value="QEE29175.1"/>
    <property type="molecule type" value="Genomic_DNA"/>
</dbReference>
<accession>A0A5B9EDJ7</accession>
<evidence type="ECO:0000256" key="1">
    <source>
        <dbReference type="ARBA" id="ARBA00006486"/>
    </source>
</evidence>
<dbReference type="AlphaFoldDB" id="A0A5B9EDJ7"/>
<dbReference type="Proteomes" id="UP000321820">
    <property type="component" value="Chromosome"/>
</dbReference>
<dbReference type="InterPro" id="IPR042096">
    <property type="entry name" value="Dihydro-acid_dehy_C"/>
</dbReference>
<evidence type="ECO:0000313" key="6">
    <source>
        <dbReference type="Proteomes" id="UP000321820"/>
    </source>
</evidence>
<dbReference type="OrthoDB" id="9807077at2"/>
<dbReference type="Pfam" id="PF24877">
    <property type="entry name" value="ILV_EDD_C"/>
    <property type="match status" value="1"/>
</dbReference>
<dbReference type="InterPro" id="IPR020558">
    <property type="entry name" value="DiOHA_6PGluconate_deHydtase_CS"/>
</dbReference>
<dbReference type="KEGG" id="talb:FTW19_14935"/>
<keyword evidence="2" id="KW-0456">Lyase</keyword>
<organism evidence="5 6">
    <name type="scientific">Terriglobus albidus</name>
    <dbReference type="NCBI Taxonomy" id="1592106"/>
    <lineage>
        <taxon>Bacteria</taxon>
        <taxon>Pseudomonadati</taxon>
        <taxon>Acidobacteriota</taxon>
        <taxon>Terriglobia</taxon>
        <taxon>Terriglobales</taxon>
        <taxon>Acidobacteriaceae</taxon>
        <taxon>Terriglobus</taxon>
    </lineage>
</organism>
<evidence type="ECO:0000256" key="2">
    <source>
        <dbReference type="ARBA" id="ARBA00023239"/>
    </source>
</evidence>
<feature type="domain" description="Dihydroxy-acid/6-phosphogluconate dehydratase C-terminal" evidence="4">
    <location>
        <begin position="444"/>
        <end position="585"/>
    </location>
</feature>
<dbReference type="GO" id="GO:0050401">
    <property type="term" value="F:xylonate dehydratase activity"/>
    <property type="evidence" value="ECO:0007669"/>
    <property type="project" value="InterPro"/>
</dbReference>
<dbReference type="RefSeq" id="WP_147648373.1">
    <property type="nucleotide sequence ID" value="NZ_CP042806.1"/>
</dbReference>
<comment type="similarity">
    <text evidence="1">Belongs to the IlvD/Edd family.</text>
</comment>
<dbReference type="GO" id="GO:0005829">
    <property type="term" value="C:cytosol"/>
    <property type="evidence" value="ECO:0007669"/>
    <property type="project" value="TreeGrafter"/>
</dbReference>
<sequence length="652" mass="68722">MSEAIGIETILNSDLSLLQAVKTHSRGPEGALPITPEMLVRQPSGNLFGLSQNAGMGWEPGRLNDPEYLILSTHGGVRAADGTPIALGFHTGHWEVGLLVTEAARELRNLHATPFAGACTDPCDGRTQGTDGMMDSLPYRNDAAVVLRRLMRSLPTRRGVLGVATCDKGLPAMMMALASSGTYPSVLIPGGVTLLPENGEDAGKVQTIGARYSQHQITLEYAAEMGCRACASPGGGCQFLGTAATSQAVAEAMGLSLPHTALAPSGQDIWLDAATRSARAMLRMTAHGIGTRDVLTDAAIRNAMVVHAAIGGSTNLLLHIPAVAYSAGLRRPTVEDWTHTNRSVPRLVDALPNGPRNFATVQVFLAGGVPEVMLQLRNAGLLDLTAMTASGTTLGENLEWWEQSDRRRILKQRLRDLDGVDADDVIMSPDRARSTGLTSTVCFPSGNLTPDGSVIKSTSIDPALIDADGVYRHTGPARVFLTEEAAIAAIKQGNIGEGDVMALICSGPKGAGMQEIYQITSALKNLQYCRHVAVITDARFSGVSTGACIGHVSPEALAGGPVGKLRDGDTIEIVIDRKQLHGSVNLIGEGDECFTPEEGARRLAARSPRPDLAQHPGLPSDTRLWAALVQASGGVWGGCVYDVDAILQKLQG</sequence>
<dbReference type="InterPro" id="IPR037237">
    <property type="entry name" value="IlvD/EDD_N"/>
</dbReference>
<name>A0A5B9EDJ7_9BACT</name>
<keyword evidence="6" id="KW-1185">Reference proteome</keyword>
<reference evidence="5 6" key="1">
    <citation type="submission" date="2019-08" db="EMBL/GenBank/DDBJ databases">
        <title>Complete genome sequence of Terriglobus albidus strain ORNL.</title>
        <authorList>
            <person name="Podar M."/>
        </authorList>
    </citation>
    <scope>NUCLEOTIDE SEQUENCE [LARGE SCALE GENOMIC DNA]</scope>
    <source>
        <strain evidence="5 6">ORNL</strain>
    </source>
</reference>
<dbReference type="Pfam" id="PF00920">
    <property type="entry name" value="ILVD_EDD_N"/>
    <property type="match status" value="1"/>
</dbReference>
<dbReference type="InterPro" id="IPR017798">
    <property type="entry name" value="Dehydratase_YjhG/YagF"/>
</dbReference>
<protein>
    <submittedName>
        <fullName evidence="5">YjhG/YagF family D-xylonate dehydratase</fullName>
    </submittedName>
</protein>
<dbReference type="InterPro" id="IPR000581">
    <property type="entry name" value="ILV_EDD_N"/>
</dbReference>
<evidence type="ECO:0000259" key="3">
    <source>
        <dbReference type="Pfam" id="PF00920"/>
    </source>
</evidence>
<feature type="domain" description="Dihydroxy-acid/6-phosphogluconate dehydratase N-terminal" evidence="3">
    <location>
        <begin position="89"/>
        <end position="397"/>
    </location>
</feature>
<dbReference type="Gene3D" id="3.50.30.80">
    <property type="entry name" value="IlvD/EDD C-terminal domain-like"/>
    <property type="match status" value="1"/>
</dbReference>
<dbReference type="InterPro" id="IPR056740">
    <property type="entry name" value="ILV_EDD_C"/>
</dbReference>
<evidence type="ECO:0000259" key="4">
    <source>
        <dbReference type="Pfam" id="PF24877"/>
    </source>
</evidence>
<dbReference type="NCBIfam" id="TIGR03432">
    <property type="entry name" value="yjhG_yagF"/>
    <property type="match status" value="1"/>
</dbReference>